<dbReference type="RefSeq" id="WP_316993930.1">
    <property type="nucleotide sequence ID" value="NZ_JAVBIB010000038.1"/>
</dbReference>
<evidence type="ECO:0000313" key="2">
    <source>
        <dbReference type="EMBL" id="MDV2420518.1"/>
    </source>
</evidence>
<organism evidence="2 3">
    <name type="scientific">Corynebacterium tuberculostearicum</name>
    <dbReference type="NCBI Taxonomy" id="38304"/>
    <lineage>
        <taxon>Bacteria</taxon>
        <taxon>Bacillati</taxon>
        <taxon>Actinomycetota</taxon>
        <taxon>Actinomycetes</taxon>
        <taxon>Mycobacteriales</taxon>
        <taxon>Corynebacteriaceae</taxon>
        <taxon>Corynebacterium</taxon>
    </lineage>
</organism>
<dbReference type="AlphaFoldDB" id="A0AAE4SVJ9"/>
<dbReference type="EMBL" id="JAVBIB010000038">
    <property type="protein sequence ID" value="MDV2420518.1"/>
    <property type="molecule type" value="Genomic_DNA"/>
</dbReference>
<dbReference type="Proteomes" id="UP001185706">
    <property type="component" value="Unassembled WGS sequence"/>
</dbReference>
<dbReference type="Pfam" id="PF03090">
    <property type="entry name" value="Replicase"/>
    <property type="match status" value="1"/>
</dbReference>
<evidence type="ECO:0000313" key="3">
    <source>
        <dbReference type="Proteomes" id="UP001185706"/>
    </source>
</evidence>
<protein>
    <submittedName>
        <fullName evidence="2">Replication initiation protein</fullName>
    </submittedName>
</protein>
<name>A0AAE4SVJ9_9CORY</name>
<reference evidence="2" key="1">
    <citation type="submission" date="2023-08" db="EMBL/GenBank/DDBJ databases">
        <title>Genomic characterization of the C. tuberculostearicum species complex, a ubiquitous member of the human skin microbiome.</title>
        <authorList>
            <person name="Ahmed N."/>
            <person name="Deming C."/>
            <person name="Conlan S."/>
            <person name="Segre J."/>
        </authorList>
    </citation>
    <scope>NUCLEOTIDE SEQUENCE</scope>
    <source>
        <strain evidence="2">CTNIH22</strain>
    </source>
</reference>
<feature type="compositionally biased region" description="Basic and acidic residues" evidence="1">
    <location>
        <begin position="368"/>
        <end position="377"/>
    </location>
</feature>
<evidence type="ECO:0000256" key="1">
    <source>
        <dbReference type="SAM" id="MobiDB-lite"/>
    </source>
</evidence>
<proteinExistence type="predicted"/>
<sequence>MTLATTRIFAQISSTSASDDDRAALQEHLGRDALHASYDRRFSRAYFLSKDGNRVPKMHRFGSRTLPQCEYAVLVDDSRRCVLVVDVDQDGTAGGWAESINPDVLHQLNALAARGLGPAWVGVNPTNGRCQAIWMIDPVYAAPGRRSSNIELWETTARELSEFVGGDQCFSRKFSRNPFCTHGGKTAYFWHCQHTRIHRVRDLLDAVRGTHEEDRMSSGRARIEAARAASRSARHAAENAAAYPSDIVDGIRVYWSEPGIAMRDETAFRHALRSGYELKSQGKRLTDRAIIDAYLTAYQTAQEIGAGLRPSEIPSVRDLDSMARRVRSYVYAGKSVEPERMTVAQSSAGRKALATMGRKGGQKSAQRWKTDPDSEYAQRSRTTLAAANERRKVNATADQFAIASWFLKANAETGEWPTVAEAMDEFRCSRSTVKRALQNAGIVLPRGRKKGQK</sequence>
<comment type="caution">
    <text evidence="2">The sequence shown here is derived from an EMBL/GenBank/DDBJ whole genome shotgun (WGS) entry which is preliminary data.</text>
</comment>
<dbReference type="InterPro" id="IPR004322">
    <property type="entry name" value="Plasmid_replicase_bac"/>
</dbReference>
<feature type="region of interest" description="Disordered" evidence="1">
    <location>
        <begin position="356"/>
        <end position="377"/>
    </location>
</feature>
<gene>
    <name evidence="2" type="ORF">RAE03_12220</name>
</gene>
<accession>A0AAE4SVJ9</accession>